<evidence type="ECO:0000313" key="2">
    <source>
        <dbReference type="EMBL" id="QFZ75226.1"/>
    </source>
</evidence>
<protein>
    <submittedName>
        <fullName evidence="2">Alpha/beta fold hydrolase</fullName>
    </submittedName>
</protein>
<dbReference type="PANTHER" id="PTHR43194">
    <property type="entry name" value="HYDROLASE ALPHA/BETA FOLD FAMILY"/>
    <property type="match status" value="1"/>
</dbReference>
<dbReference type="PANTHER" id="PTHR43194:SF2">
    <property type="entry name" value="PEROXISOMAL MEMBRANE PROTEIN LPX1"/>
    <property type="match status" value="1"/>
</dbReference>
<dbReference type="KEGG" id="sfy:GFH48_19890"/>
<dbReference type="InterPro" id="IPR000073">
    <property type="entry name" value="AB_hydrolase_1"/>
</dbReference>
<dbReference type="SUPFAM" id="SSF53474">
    <property type="entry name" value="alpha/beta-Hydrolases"/>
    <property type="match status" value="1"/>
</dbReference>
<dbReference type="PRINTS" id="PR00111">
    <property type="entry name" value="ABHYDROLASE"/>
</dbReference>
<dbReference type="EMBL" id="CP045643">
    <property type="protein sequence ID" value="QFZ75226.1"/>
    <property type="molecule type" value="Genomic_DNA"/>
</dbReference>
<evidence type="ECO:0000259" key="1">
    <source>
        <dbReference type="Pfam" id="PF12697"/>
    </source>
</evidence>
<dbReference type="Proteomes" id="UP000326179">
    <property type="component" value="Chromosome"/>
</dbReference>
<accession>A0A5Q0LEX9</accession>
<name>A0A5Q0LEX9_9ACTN</name>
<dbReference type="Gene3D" id="3.40.50.1820">
    <property type="entry name" value="alpha/beta hydrolase"/>
    <property type="match status" value="1"/>
</dbReference>
<feature type="domain" description="AB hydrolase-1" evidence="1">
    <location>
        <begin position="36"/>
        <end position="257"/>
    </location>
</feature>
<dbReference type="InterPro" id="IPR050228">
    <property type="entry name" value="Carboxylesterase_BioH"/>
</dbReference>
<dbReference type="GO" id="GO:0016787">
    <property type="term" value="F:hydrolase activity"/>
    <property type="evidence" value="ECO:0007669"/>
    <property type="project" value="UniProtKB-KW"/>
</dbReference>
<keyword evidence="3" id="KW-1185">Reference proteome</keyword>
<proteinExistence type="predicted"/>
<keyword evidence="2" id="KW-0378">Hydrolase</keyword>
<gene>
    <name evidence="2" type="ORF">GFH48_19890</name>
</gene>
<evidence type="ECO:0000313" key="3">
    <source>
        <dbReference type="Proteomes" id="UP000326179"/>
    </source>
</evidence>
<dbReference type="Pfam" id="PF12697">
    <property type="entry name" value="Abhydrolase_6"/>
    <property type="match status" value="1"/>
</dbReference>
<dbReference type="RefSeq" id="WP_153289496.1">
    <property type="nucleotide sequence ID" value="NZ_CP045643.1"/>
</dbReference>
<reference evidence="2 3" key="1">
    <citation type="submission" date="2019-10" db="EMBL/GenBank/DDBJ databases">
        <title>A novel species.</title>
        <authorList>
            <person name="Gao J."/>
        </authorList>
    </citation>
    <scope>NUCLEOTIDE SEQUENCE [LARGE SCALE GENOMIC DNA]</scope>
    <source>
        <strain evidence="2 3">QMT-28</strain>
    </source>
</reference>
<organism evidence="2 3">
    <name type="scientific">Streptomyces fagopyri</name>
    <dbReference type="NCBI Taxonomy" id="2662397"/>
    <lineage>
        <taxon>Bacteria</taxon>
        <taxon>Bacillati</taxon>
        <taxon>Actinomycetota</taxon>
        <taxon>Actinomycetes</taxon>
        <taxon>Kitasatosporales</taxon>
        <taxon>Streptomycetaceae</taxon>
        <taxon>Streptomyces</taxon>
    </lineage>
</organism>
<sequence>MADTEIRTARTRIVRTRPDLPLTLTESGPEDGPVALVLHGGGGPATVQGIAAHLAARMRVVVPTHPGWNGTERPGWFTGVDDLALAYLHWLRDEDHRDVLVVGSSLGGWTAAEMALRDDGDRITRLVLVNSAGVDVPGEPIRDVFALDPREIGAYSFHDPARFAVNPATLTEEQITAQKADMATLRALCGDPYMHDPKLLNRLGRIRIPALVLWGESDRVVTPAYGRAFAAAFADARFVSVPEAGHLPHIERPAATFGALDAYLAGTAVATG</sequence>
<dbReference type="AlphaFoldDB" id="A0A5Q0LEX9"/>
<dbReference type="InterPro" id="IPR029058">
    <property type="entry name" value="AB_hydrolase_fold"/>
</dbReference>